<reference evidence="2 3" key="1">
    <citation type="submission" date="2015-08" db="EMBL/GenBank/DDBJ databases">
        <authorList>
            <person name="Babu N.S."/>
            <person name="Beckwith C.J."/>
            <person name="Beseler K.G."/>
            <person name="Brison A."/>
            <person name="Carone J.V."/>
            <person name="Caskin T.P."/>
            <person name="Diamond M."/>
            <person name="Durham M.E."/>
            <person name="Foxe J.M."/>
            <person name="Go M."/>
            <person name="Henderson B.A."/>
            <person name="Jones I.B."/>
            <person name="McGettigan J.A."/>
            <person name="Micheletti S.J."/>
            <person name="Nasrallah M.E."/>
            <person name="Ortiz D."/>
            <person name="Piller C.R."/>
            <person name="Privatt S.R."/>
            <person name="Schneider S.L."/>
            <person name="Sharp S."/>
            <person name="Smith T.C."/>
            <person name="Stanton J.D."/>
            <person name="Ullery H.E."/>
            <person name="Wilson R.J."/>
            <person name="Serrano M.G."/>
            <person name="Buck G."/>
            <person name="Lee V."/>
            <person name="Wang Y."/>
            <person name="Carvalho R."/>
            <person name="Voegtly L."/>
            <person name="Shi R."/>
            <person name="Duckworth R."/>
            <person name="Johnson A."/>
            <person name="Loviza R."/>
            <person name="Walstead R."/>
            <person name="Shah Z."/>
            <person name="Kiflezghi M."/>
            <person name="Wade K."/>
            <person name="Ball S.L."/>
            <person name="Bradley K.W."/>
            <person name="Asai D.J."/>
            <person name="Bowman C.A."/>
            <person name="Russell D.A."/>
            <person name="Pope W.H."/>
            <person name="Jacobs-Sera D."/>
            <person name="Hendrix R.W."/>
            <person name="Hatfull G.F."/>
        </authorList>
    </citation>
    <scope>NUCLEOTIDE SEQUENCE [LARGE SCALE GENOMIC DNA]</scope>
    <source>
        <strain evidence="2 3">DSM 27648</strain>
    </source>
</reference>
<feature type="chain" id="PRO_5005466436" description="Secreted protein" evidence="1">
    <location>
        <begin position="21"/>
        <end position="138"/>
    </location>
</feature>
<organism evidence="2 3">
    <name type="scientific">Labilithrix luteola</name>
    <dbReference type="NCBI Taxonomy" id="1391654"/>
    <lineage>
        <taxon>Bacteria</taxon>
        <taxon>Pseudomonadati</taxon>
        <taxon>Myxococcota</taxon>
        <taxon>Polyangia</taxon>
        <taxon>Polyangiales</taxon>
        <taxon>Labilitrichaceae</taxon>
        <taxon>Labilithrix</taxon>
    </lineage>
</organism>
<feature type="signal peptide" evidence="1">
    <location>
        <begin position="1"/>
        <end position="20"/>
    </location>
</feature>
<evidence type="ECO:0000256" key="1">
    <source>
        <dbReference type="SAM" id="SignalP"/>
    </source>
</evidence>
<dbReference type="PROSITE" id="PS51257">
    <property type="entry name" value="PROKAR_LIPOPROTEIN"/>
    <property type="match status" value="1"/>
</dbReference>
<accession>A0A0K1PVD9</accession>
<name>A0A0K1PVD9_9BACT</name>
<evidence type="ECO:0000313" key="3">
    <source>
        <dbReference type="Proteomes" id="UP000064967"/>
    </source>
</evidence>
<evidence type="ECO:0000313" key="2">
    <source>
        <dbReference type="EMBL" id="AKU97495.1"/>
    </source>
</evidence>
<gene>
    <name evidence="2" type="ORF">AKJ09_04159</name>
</gene>
<proteinExistence type="predicted"/>
<dbReference type="STRING" id="1391654.AKJ09_04159"/>
<protein>
    <recommendedName>
        <fullName evidence="4">Secreted protein</fullName>
    </recommendedName>
</protein>
<keyword evidence="3" id="KW-1185">Reference proteome</keyword>
<keyword evidence="1" id="KW-0732">Signal</keyword>
<dbReference type="KEGG" id="llu:AKJ09_04159"/>
<sequence length="138" mass="13965">MFVRWGSTAVVAVGILGAFACGGSTNGQEATNPPSSDEASAGTSCESLSESASTEVSSAIAAHQACTVDDDCTQVELVASCFDHCSRIVAKDGVAEVSAAKDRVNAAQCKRFLAQGCKFDVPPCSPPMPAKCKAGVCG</sequence>
<dbReference type="EMBL" id="CP012333">
    <property type="protein sequence ID" value="AKU97495.1"/>
    <property type="molecule type" value="Genomic_DNA"/>
</dbReference>
<evidence type="ECO:0008006" key="4">
    <source>
        <dbReference type="Google" id="ProtNLM"/>
    </source>
</evidence>
<dbReference type="Proteomes" id="UP000064967">
    <property type="component" value="Chromosome"/>
</dbReference>
<dbReference type="AlphaFoldDB" id="A0A0K1PVD9"/>